<reference evidence="7" key="2">
    <citation type="submission" date="2014-02" db="EMBL/GenBank/DDBJ databases">
        <title>Complete DNA sequence of /Kuraishia capsulata/ illustrates novel genomic features among budding yeasts (/Saccharomycotina/).</title>
        <authorList>
            <person name="Morales L."/>
            <person name="Noel B."/>
            <person name="Porcel B."/>
            <person name="Marcet-Houben M."/>
            <person name="Hullo M-F."/>
            <person name="Sacerdot C."/>
            <person name="Tekaia F."/>
            <person name="Leh-Louis V."/>
            <person name="Despons L."/>
            <person name="Khanna V."/>
            <person name="Aury J-M."/>
            <person name="Barbe V."/>
            <person name="Couloux A."/>
            <person name="Labadie K."/>
            <person name="Pelletier E."/>
            <person name="Souciet J-L."/>
            <person name="Boekhout T."/>
            <person name="Gabaldon T."/>
            <person name="Wincker P."/>
            <person name="Dujon B."/>
        </authorList>
    </citation>
    <scope>NUCLEOTIDE SEQUENCE</scope>
    <source>
        <strain evidence="7">CBS 1993</strain>
    </source>
</reference>
<dbReference type="Proteomes" id="UP000019384">
    <property type="component" value="Unassembled WGS sequence"/>
</dbReference>
<evidence type="ECO:0000256" key="4">
    <source>
        <dbReference type="ARBA" id="ARBA00022989"/>
    </source>
</evidence>
<keyword evidence="2" id="KW-0813">Transport</keyword>
<accession>W6MF06</accession>
<dbReference type="AlphaFoldDB" id="W6MF06"/>
<dbReference type="PANTHER" id="PTHR45649:SF16">
    <property type="entry name" value="7-KETO 8-AMINOPELARGONIC ACID TRANSPORTER"/>
    <property type="match status" value="1"/>
</dbReference>
<organism evidence="7 8">
    <name type="scientific">Kuraishia capsulata CBS 1993</name>
    <dbReference type="NCBI Taxonomy" id="1382522"/>
    <lineage>
        <taxon>Eukaryota</taxon>
        <taxon>Fungi</taxon>
        <taxon>Dikarya</taxon>
        <taxon>Ascomycota</taxon>
        <taxon>Saccharomycotina</taxon>
        <taxon>Pichiomycetes</taxon>
        <taxon>Pichiales</taxon>
        <taxon>Pichiaceae</taxon>
        <taxon>Kuraishia</taxon>
    </lineage>
</organism>
<feature type="transmembrane region" description="Helical" evidence="6">
    <location>
        <begin position="487"/>
        <end position="509"/>
    </location>
</feature>
<dbReference type="Gene3D" id="1.20.1740.10">
    <property type="entry name" value="Amino acid/polyamine transporter I"/>
    <property type="match status" value="1"/>
</dbReference>
<keyword evidence="5 6" id="KW-0472">Membrane</keyword>
<dbReference type="OrthoDB" id="2417308at2759"/>
<dbReference type="InterPro" id="IPR004840">
    <property type="entry name" value="Amino_acid_permease_CS"/>
</dbReference>
<feature type="transmembrane region" description="Helical" evidence="6">
    <location>
        <begin position="460"/>
        <end position="481"/>
    </location>
</feature>
<reference evidence="7" key="1">
    <citation type="submission" date="2013-12" db="EMBL/GenBank/DDBJ databases">
        <authorList>
            <person name="Genoscope - CEA"/>
        </authorList>
    </citation>
    <scope>NUCLEOTIDE SEQUENCE</scope>
    <source>
        <strain evidence="7">CBS 1993</strain>
    </source>
</reference>
<feature type="transmembrane region" description="Helical" evidence="6">
    <location>
        <begin position="51"/>
        <end position="73"/>
    </location>
</feature>
<protein>
    <recommendedName>
        <fullName evidence="9">Amino acid permease/ SLC12A domain-containing protein</fullName>
    </recommendedName>
</protein>
<dbReference type="PIRSF" id="PIRSF006060">
    <property type="entry name" value="AA_transporter"/>
    <property type="match status" value="1"/>
</dbReference>
<dbReference type="PANTHER" id="PTHR45649">
    <property type="entry name" value="AMINO-ACID PERMEASE BAT1"/>
    <property type="match status" value="1"/>
</dbReference>
<dbReference type="GeneID" id="34517460"/>
<proteinExistence type="predicted"/>
<keyword evidence="4 6" id="KW-1133">Transmembrane helix</keyword>
<keyword evidence="8" id="KW-1185">Reference proteome</keyword>
<feature type="transmembrane region" description="Helical" evidence="6">
    <location>
        <begin position="420"/>
        <end position="439"/>
    </location>
</feature>
<evidence type="ECO:0000256" key="6">
    <source>
        <dbReference type="SAM" id="Phobius"/>
    </source>
</evidence>
<feature type="transmembrane region" description="Helical" evidence="6">
    <location>
        <begin position="176"/>
        <end position="195"/>
    </location>
</feature>
<feature type="transmembrane region" description="Helical" evidence="6">
    <location>
        <begin position="207"/>
        <end position="227"/>
    </location>
</feature>
<feature type="transmembrane region" description="Helical" evidence="6">
    <location>
        <begin position="337"/>
        <end position="357"/>
    </location>
</feature>
<dbReference type="EMBL" id="HG793125">
    <property type="protein sequence ID" value="CDK24054.1"/>
    <property type="molecule type" value="Genomic_DNA"/>
</dbReference>
<evidence type="ECO:0008006" key="9">
    <source>
        <dbReference type="Google" id="ProtNLM"/>
    </source>
</evidence>
<evidence type="ECO:0000313" key="8">
    <source>
        <dbReference type="Proteomes" id="UP000019384"/>
    </source>
</evidence>
<sequence length="528" mass="57868">MSSSSQQESSKNTEEKSVGVRVLVDDYEEGEVGMVPVEKKGDGEVELEKNFSLLTVVGLVYSSFATPIALGTYLSLVVGVGGAPFFFYSYLMCGVFSLLTAYSMAELASVHPHASALVLWTQLFASPKYSRVLTYFTGFISCASWIFASCAAAFFQADLILAMASMCFPNYVIQDWHTYLVFLAASTFALGLNTFSMRGVALLANSMNYVINGGTIFIFVALLARAFPKQPAEYVFKEVVNETGWGSKGVVFFLSITPSVSAVAVFDGACHLTDEVPNPKKNIPLVLTYGYTAATFIGLISVIIYMFCIVNPENLLAPVGGQPFFQLFEDSMHSKPLSIISALFVTLTFVGGTNATLTSTSRLVMAFARFGSLPYGKAIGSVNRKFKTPGWAILFVYVWMILLGLLIFASSAALNAVMGSFLTCMFVSYCFPFISLVLTKDRYGEGVKPLFNLGKWGRPINIICIFWFMFASGWLCVPSYVPVTANGMNYTVVVLTATIVVATVNWVFFARKHFHFVAEVDESQWESK</sequence>
<comment type="subcellular location">
    <subcellularLocation>
        <location evidence="1">Membrane</location>
        <topology evidence="1">Multi-pass membrane protein</topology>
    </subcellularLocation>
</comment>
<feature type="transmembrane region" description="Helical" evidence="6">
    <location>
        <begin position="132"/>
        <end position="156"/>
    </location>
</feature>
<evidence type="ECO:0000256" key="1">
    <source>
        <dbReference type="ARBA" id="ARBA00004141"/>
    </source>
</evidence>
<feature type="transmembrane region" description="Helical" evidence="6">
    <location>
        <begin position="286"/>
        <end position="307"/>
    </location>
</feature>
<dbReference type="GO" id="GO:0006865">
    <property type="term" value="P:amino acid transport"/>
    <property type="evidence" value="ECO:0007669"/>
    <property type="project" value="InterPro"/>
</dbReference>
<feature type="transmembrane region" description="Helical" evidence="6">
    <location>
        <begin position="85"/>
        <end position="105"/>
    </location>
</feature>
<dbReference type="GO" id="GO:0022857">
    <property type="term" value="F:transmembrane transporter activity"/>
    <property type="evidence" value="ECO:0007669"/>
    <property type="project" value="InterPro"/>
</dbReference>
<dbReference type="RefSeq" id="XP_022456072.1">
    <property type="nucleotide sequence ID" value="XM_022604511.1"/>
</dbReference>
<dbReference type="PROSITE" id="PS00218">
    <property type="entry name" value="AMINO_ACID_PERMEASE_1"/>
    <property type="match status" value="1"/>
</dbReference>
<dbReference type="HOGENOM" id="CLU_004495_2_3_1"/>
<evidence type="ECO:0000313" key="7">
    <source>
        <dbReference type="EMBL" id="CDK24054.1"/>
    </source>
</evidence>
<name>W6MF06_9ASCO</name>
<evidence type="ECO:0000256" key="2">
    <source>
        <dbReference type="ARBA" id="ARBA00022448"/>
    </source>
</evidence>
<gene>
    <name evidence="7" type="ORF">KUCA_T00000014001</name>
</gene>
<feature type="transmembrane region" description="Helical" evidence="6">
    <location>
        <begin position="391"/>
        <end position="414"/>
    </location>
</feature>
<dbReference type="GO" id="GO:0016020">
    <property type="term" value="C:membrane"/>
    <property type="evidence" value="ECO:0007669"/>
    <property type="project" value="UniProtKB-SubCell"/>
</dbReference>
<evidence type="ECO:0000256" key="5">
    <source>
        <dbReference type="ARBA" id="ARBA00023136"/>
    </source>
</evidence>
<evidence type="ECO:0000256" key="3">
    <source>
        <dbReference type="ARBA" id="ARBA00022692"/>
    </source>
</evidence>
<dbReference type="Pfam" id="PF13520">
    <property type="entry name" value="AA_permease_2"/>
    <property type="match status" value="1"/>
</dbReference>
<feature type="transmembrane region" description="Helical" evidence="6">
    <location>
        <begin position="247"/>
        <end position="266"/>
    </location>
</feature>
<dbReference type="InterPro" id="IPR002293">
    <property type="entry name" value="AA/rel_permease1"/>
</dbReference>
<keyword evidence="3 6" id="KW-0812">Transmembrane</keyword>